<feature type="transmembrane region" description="Helical" evidence="2">
    <location>
        <begin position="1454"/>
        <end position="1473"/>
    </location>
</feature>
<feature type="transmembrane region" description="Helical" evidence="2">
    <location>
        <begin position="1686"/>
        <end position="1707"/>
    </location>
</feature>
<feature type="transmembrane region" description="Helical" evidence="2">
    <location>
        <begin position="1319"/>
        <end position="1340"/>
    </location>
</feature>
<feature type="transmembrane region" description="Helical" evidence="2">
    <location>
        <begin position="183"/>
        <end position="204"/>
    </location>
</feature>
<dbReference type="Proteomes" id="UP001515480">
    <property type="component" value="Unassembled WGS sequence"/>
</dbReference>
<feature type="transmembrane region" description="Helical" evidence="2">
    <location>
        <begin position="946"/>
        <end position="966"/>
    </location>
</feature>
<feature type="transmembrane region" description="Helical" evidence="2">
    <location>
        <begin position="759"/>
        <end position="779"/>
    </location>
</feature>
<evidence type="ECO:0000256" key="2">
    <source>
        <dbReference type="SAM" id="Phobius"/>
    </source>
</evidence>
<feature type="transmembrane region" description="Helical" evidence="2">
    <location>
        <begin position="1407"/>
        <end position="1434"/>
    </location>
</feature>
<keyword evidence="2" id="KW-0472">Membrane</keyword>
<evidence type="ECO:0000313" key="3">
    <source>
        <dbReference type="EMBL" id="KAL1503003.1"/>
    </source>
</evidence>
<feature type="transmembrane region" description="Helical" evidence="2">
    <location>
        <begin position="839"/>
        <end position="861"/>
    </location>
</feature>
<feature type="transmembrane region" description="Helical" evidence="2">
    <location>
        <begin position="1260"/>
        <end position="1279"/>
    </location>
</feature>
<feature type="transmembrane region" description="Helical" evidence="2">
    <location>
        <begin position="114"/>
        <end position="131"/>
    </location>
</feature>
<feature type="transmembrane region" description="Helical" evidence="2">
    <location>
        <begin position="1910"/>
        <end position="1934"/>
    </location>
</feature>
<feature type="transmembrane region" description="Helical" evidence="2">
    <location>
        <begin position="394"/>
        <end position="415"/>
    </location>
</feature>
<feature type="region of interest" description="Disordered" evidence="1">
    <location>
        <begin position="984"/>
        <end position="1017"/>
    </location>
</feature>
<feature type="transmembrane region" description="Helical" evidence="2">
    <location>
        <begin position="450"/>
        <end position="471"/>
    </location>
</feature>
<feature type="transmembrane region" description="Helical" evidence="2">
    <location>
        <begin position="1352"/>
        <end position="1372"/>
    </location>
</feature>
<keyword evidence="4" id="KW-1185">Reference proteome</keyword>
<feature type="transmembrane region" description="Helical" evidence="2">
    <location>
        <begin position="82"/>
        <end position="102"/>
    </location>
</feature>
<feature type="transmembrane region" description="Helical" evidence="2">
    <location>
        <begin position="266"/>
        <end position="283"/>
    </location>
</feature>
<dbReference type="EMBL" id="JBGBPQ010000022">
    <property type="protein sequence ID" value="KAL1503003.1"/>
    <property type="molecule type" value="Genomic_DNA"/>
</dbReference>
<sequence length="2023" mass="219864">MATFLPSISQSTLDRLNTLYGTKRDGKYSSGTTSLIIALLTFKFGRASYLFHEKMENGGVQAVADNLEGVAVFVLSRMWSDLIAVFILGYHAIPYCGGYIATACTEDASSTKQLIYAFIAIPVAGLLKHLAESSGLTKRPGMYDDIPMILKYIVGWAFGNACTQFVAETKAAHPSTSGHLIDFAFTFVLTIVSGLLVILLLPLTKEIELGTGKLINWIEDLLEDIMDMVARCLDVSIMVMWGYSFSNFVNGSLGDESFGVKNRTDFFFACAASFVGVLLIVALEQMESQMQKICDQAFEDAKKDKMPIITHWTQHAIAFSNIIQRAISWVAGCAWSDVLFNNAPSLSAAPYLPTILTNFVLVFVITAMSCTLLIARIKKKGESSTAASMADRSAVEASFVSDAMSFFVLGAWLVFVRNIFAPFSRFVEQLVVSVDDTFGTSLPTKTGDTVAVLVFAPVVTVLFFRIAGYVMRKLAESAHTSEIPSKAAAEREAKETMLELKDERRERDVEAESKAKRKLLSENPSLVVLVLGGKFSLAKELMDYKLENGGLKTVIDFLESAAVFALSRMWSDLISAFIFGLHAIPYCGGYAATECTPEAPSSAQFVYALCAVPIAGLLKHLAESSGLTSLPGMYDDIPMMLKYIVGWGFGNAFQKYLIEVKEDNPGLCYGDDCTLINVGFAIAATLASAVVIFILRPAAKEIECGDSAVINWLEDLLEDILQMIIRGAEVVAMVLWYYAAYNSMHMPGTSSTFQESVNIFWACTATFVGALFMVGLESIEQNMEKIKIAAGIPASQSHWTDAVILFSDVIQSCFGFVTGCAWSDWLFETVTVLSAAPTFPVIVTNLIIVCALTVMSCYWLIMSASSEGIEESTHMTEEEKKAKAAAKATDRSEVEKQFFSSALGFFVLGGWLTVTRNLFAPFMILIEELIGYMDETFGLSAPAKVGDLIAVLLYAPVMTVIAFSIAGRVLAGFTKKAGLAEKPKSKTAAAAAQPKPSVDKRTSSRRSDITSASVDDAQARPPTTSLLVALSTCQSARAWELTVFKLQNGGVKTVVDFVESAIVFALSKMWWDLLAAFVFKLTPVPYCEGFIATPCTEPASANTQFIYALLTIPVTGLLKHLAESTGLTERPGMHDDIPQILKYLVGWAFGGAVKQMLIETVAANPGLCFGDDCTLFNVAFSIGVTMFSAFTIIVVQPLSKEIEFGSGKVVDWIEDYLEDTFAMLVRGFTVVVVVIWNYTIGGWVHKGVLADTSPGAAQSLQILWACTATFGGAICMVVIEAFEQSLRKTEETKKAELEKLGLPVPAKSWQSMMIEFTNLIQGVFGSVAGSAWSSVLFFLLPTMQADPYGAIVFINLGIIIVVTLLACCWLVVSSSTKGVEEPENMTDEEKQKWEDAKATSRETHEKAFMNASLSFLVLGGWTTVFHNVFAFVATFSEAGITFADKELDLQIPQVYGDTIGVFIFAPLFTVLAFTAAEAVMTSLAGVGGIPTPKPAQVDAALEAKQAKEEQKTEVYDPAAIKLAKRKLVSENPSLVVLVLGGKFSLAKELMDYKLENGGLKTVIDFLESAAVFALSRMWSDLISAFIFELHAIPYCGGYAATECTPEAPSSAQFVYALCAVPIAGLLKHLAESSGLTSLPGMYDDIPMMLKYIVGWGFGNAFQKYLIEVKEDNPGLCYGDDCTLINVGFAIAATLASAVVIFILRPAAKEIECGDSAVINWLEDLLEDILQMVIRGAEVVAMVLWYYAAYNFSHLNASGVAVVSNIDIFWACTATFLGAIFMVFLESVEQNMARIKAAAHIPESQSHWTDAVILFSDVIQSCFGFVTGCAWSDWLFETVTVLNAAPTFPVIVTNLIIVCALTVMSCYWLIMSASSEGIEESTHMTEEEKKAKAAAKATDRSEVEKQFFSSALGFFVLGGWLTVTRNLFAPFMILIEELIGYMDETFGLSAPAKVGDLIAVLLYAPVMTVIAFYIAGRVLSGFTKKAGVSEPPKGKQAVSETKAKASAKKTYEHNYAPSSSKELV</sequence>
<feature type="transmembrane region" description="Helical" evidence="2">
    <location>
        <begin position="1140"/>
        <end position="1158"/>
    </location>
</feature>
<feature type="transmembrane region" description="Helical" evidence="2">
    <location>
        <begin position="1178"/>
        <end position="1199"/>
    </location>
</feature>
<accession>A0AB34IPF2</accession>
<name>A0AB34IPF2_PRYPA</name>
<protein>
    <submittedName>
        <fullName evidence="3">Uncharacterized protein</fullName>
    </submittedName>
</protein>
<proteinExistence type="predicted"/>
<feature type="transmembrane region" description="Helical" evidence="2">
    <location>
        <begin position="720"/>
        <end position="739"/>
    </location>
</feature>
<feature type="transmembrane region" description="Helical" evidence="2">
    <location>
        <begin position="1728"/>
        <end position="1747"/>
    </location>
</feature>
<comment type="caution">
    <text evidence="3">The sequence shown here is derived from an EMBL/GenBank/DDBJ whole genome shotgun (WGS) entry which is preliminary data.</text>
</comment>
<reference evidence="3 4" key="1">
    <citation type="journal article" date="2024" name="Science">
        <title>Giant polyketide synthase enzymes in the biosynthesis of giant marine polyether toxins.</title>
        <authorList>
            <person name="Fallon T.R."/>
            <person name="Shende V.V."/>
            <person name="Wierzbicki I.H."/>
            <person name="Pendleton A.L."/>
            <person name="Watervoot N.F."/>
            <person name="Auber R.P."/>
            <person name="Gonzalez D.J."/>
            <person name="Wisecaver J.H."/>
            <person name="Moore B.S."/>
        </authorList>
    </citation>
    <scope>NUCLEOTIDE SEQUENCE [LARGE SCALE GENOMIC DNA]</scope>
    <source>
        <strain evidence="3 4">12B1</strain>
    </source>
</reference>
<feature type="transmembrane region" description="Helical" evidence="2">
    <location>
        <begin position="902"/>
        <end position="926"/>
    </location>
</feature>
<feature type="transmembrane region" description="Helical" evidence="2">
    <location>
        <begin position="351"/>
        <end position="374"/>
    </location>
</feature>
<keyword evidence="2" id="KW-0812">Transmembrane</keyword>
<feature type="transmembrane region" description="Helical" evidence="2">
    <location>
        <begin position="1220"/>
        <end position="1240"/>
    </location>
</feature>
<feature type="compositionally biased region" description="Basic and acidic residues" evidence="1">
    <location>
        <begin position="997"/>
        <end position="1008"/>
    </location>
</feature>
<gene>
    <name evidence="3" type="ORF">AB1Y20_011073</name>
</gene>
<feature type="transmembrane region" description="Helical" evidence="2">
    <location>
        <begin position="678"/>
        <end position="699"/>
    </location>
</feature>
<evidence type="ECO:0000256" key="1">
    <source>
        <dbReference type="SAM" id="MobiDB-lite"/>
    </source>
</evidence>
<keyword evidence="2" id="KW-1133">Transmembrane helix</keyword>
<feature type="region of interest" description="Disordered" evidence="1">
    <location>
        <begin position="1985"/>
        <end position="2023"/>
    </location>
</feature>
<feature type="transmembrane region" description="Helical" evidence="2">
    <location>
        <begin position="1767"/>
        <end position="1787"/>
    </location>
</feature>
<organism evidence="3 4">
    <name type="scientific">Prymnesium parvum</name>
    <name type="common">Toxic golden alga</name>
    <dbReference type="NCBI Taxonomy" id="97485"/>
    <lineage>
        <taxon>Eukaryota</taxon>
        <taxon>Haptista</taxon>
        <taxon>Haptophyta</taxon>
        <taxon>Prymnesiophyceae</taxon>
        <taxon>Prymnesiales</taxon>
        <taxon>Prymnesiaceae</taxon>
        <taxon>Prymnesium</taxon>
    </lineage>
</organism>
<feature type="transmembrane region" description="Helical" evidence="2">
    <location>
        <begin position="1847"/>
        <end position="1869"/>
    </location>
</feature>
<evidence type="ECO:0000313" key="4">
    <source>
        <dbReference type="Proteomes" id="UP001515480"/>
    </source>
</evidence>
<feature type="transmembrane region" description="Helical" evidence="2">
    <location>
        <begin position="1954"/>
        <end position="1974"/>
    </location>
</feature>